<proteinExistence type="predicted"/>
<evidence type="ECO:0000313" key="1">
    <source>
        <dbReference type="EMBL" id="CRG88031.1"/>
    </source>
</evidence>
<gene>
    <name evidence="1" type="ORF">PISL3812_05056</name>
</gene>
<reference evidence="1 2" key="1">
    <citation type="submission" date="2015-04" db="EMBL/GenBank/DDBJ databases">
        <authorList>
            <person name="Syromyatnikov M.Y."/>
            <person name="Popov V.N."/>
        </authorList>
    </citation>
    <scope>NUCLEOTIDE SEQUENCE [LARGE SCALE GENOMIC DNA]</scope>
    <source>
        <strain evidence="1">WF-38-12</strain>
    </source>
</reference>
<organism evidence="1 2">
    <name type="scientific">Talaromyces islandicus</name>
    <name type="common">Penicillium islandicum</name>
    <dbReference type="NCBI Taxonomy" id="28573"/>
    <lineage>
        <taxon>Eukaryota</taxon>
        <taxon>Fungi</taxon>
        <taxon>Dikarya</taxon>
        <taxon>Ascomycota</taxon>
        <taxon>Pezizomycotina</taxon>
        <taxon>Eurotiomycetes</taxon>
        <taxon>Eurotiomycetidae</taxon>
        <taxon>Eurotiales</taxon>
        <taxon>Trichocomaceae</taxon>
        <taxon>Talaromyces</taxon>
        <taxon>Talaromyces sect. Islandici</taxon>
    </lineage>
</organism>
<sequence>MLLIGILKRYWGTYVKKLTQEIIQEIKNAEVPCGDPDIYYPLKAAYFSTVNLTSIVERSYTSDYFDLFLDIGHASEPIETAAGWEFLTKFDVGVKPDLRFFKDILIKLTEEASGTQLQTGLFYVYEQLSEEFRLENRDSIQENARVKYLFRDILGLKDANCMTYVTELESLRRLTTSRQPSFDEICEIYAKIANIANTDDDREFVSKAFEERNLIYIPSEQVWVPPTSCVWTGSAKVGRRYGISTLYGELQSFLVERLCVQMPTVATYVEQLLLVAAEVPPRMSEIKKAISAINDLNPTRASLEMMKQIKYLPVRTVQGTIELKRPSEEFFIGDRREYTSVFQGKVDILDFSLEEVHDIHPFLEALELGDRYMSVAVQETTRVQEPSDNESRTLSQNFRAKSKAFFRCALHYRSVKVHNSGQEIYHAFQNALIYKSEGFTKTLSLPYRGITVTAASDRGVFHLEDTEEALRLFVPRDNKQREKCYLTQLPKALMSYLFIDEPRAEKTFLLVIQASVYVLDEVLDEGGIVQVPDGYLSSSEQDNVSIEEDSHSEIAVDSLDNFPTPGTDASIPRSTRLSALGHASGHEVFSTTSYSRASSPYVGVERVDRPRVSEPSSSSDLVLISETATDAQTSSTQLSHYVRFLTRIIQIARRTELPTILARSVRPMGNVQTFPDYALREELAAAFGTRSENQLAHDIKLGAAGELFVFELLLQFGLPGFNRQNWKSRIRKEVQVHPEYHDLTPWSREEISDISYIDSESVLTDLLIENGYLSANQWRGKTPEYLIEVKSTTGVCDKAFYMSKSQYRRMRSHRLDAESPVAESTIYVIFRVFDLGKDPTNLRIYIDPESLRVQGRLLFAPESYNVVPGIQ</sequence>
<dbReference type="AlphaFoldDB" id="A0A0U1LZA6"/>
<dbReference type="STRING" id="28573.A0A0U1LZA6"/>
<keyword evidence="2" id="KW-1185">Reference proteome</keyword>
<dbReference type="EMBL" id="CVMT01000004">
    <property type="protein sequence ID" value="CRG88031.1"/>
    <property type="molecule type" value="Genomic_DNA"/>
</dbReference>
<dbReference type="OrthoDB" id="1262810at2759"/>
<dbReference type="Proteomes" id="UP000054383">
    <property type="component" value="Unassembled WGS sequence"/>
</dbReference>
<protein>
    <submittedName>
        <fullName evidence="1">Cadherin-89D</fullName>
    </submittedName>
</protein>
<name>A0A0U1LZA6_TALIS</name>
<evidence type="ECO:0000313" key="2">
    <source>
        <dbReference type="Proteomes" id="UP000054383"/>
    </source>
</evidence>
<accession>A0A0U1LZA6</accession>